<keyword evidence="1" id="KW-1133">Transmembrane helix</keyword>
<feature type="transmembrane region" description="Helical" evidence="1">
    <location>
        <begin position="12"/>
        <end position="34"/>
    </location>
</feature>
<sequence length="118" mass="11469">MSAIPPGPAGALHAVLALGVEIAALVAAVRAGLALQGGGWAGWATGLVLMAAVIGAWALWGAPTSATRLTGTALLGFKGAVFLFAAGGFLIADGWGVAVIFAAVAILHVTLALALDAL</sequence>
<dbReference type="eggNOG" id="ENOG50319IT">
    <property type="taxonomic scope" value="Bacteria"/>
</dbReference>
<dbReference type="HOGENOM" id="CLU_2070683_0_0_5"/>
<feature type="transmembrane region" description="Helical" evidence="1">
    <location>
        <begin position="40"/>
        <end position="60"/>
    </location>
</feature>
<keyword evidence="1" id="KW-0472">Membrane</keyword>
<dbReference type="RefSeq" id="WP_009804849.1">
    <property type="nucleotide sequence ID" value="NZ_CH724131.1"/>
</dbReference>
<accession>A3TXI9</accession>
<keyword evidence="1" id="KW-0812">Transmembrane</keyword>
<dbReference type="InterPro" id="IPR021214">
    <property type="entry name" value="DUF2568"/>
</dbReference>
<dbReference type="EMBL" id="AAMO01000004">
    <property type="protein sequence ID" value="EAQ03549.1"/>
    <property type="molecule type" value="Genomic_DNA"/>
</dbReference>
<comment type="caution">
    <text evidence="2">The sequence shown here is derived from an EMBL/GenBank/DDBJ whole genome shotgun (WGS) entry which is preliminary data.</text>
</comment>
<name>A3TXI9_PSEBH</name>
<evidence type="ECO:0008006" key="4">
    <source>
        <dbReference type="Google" id="ProtNLM"/>
    </source>
</evidence>
<keyword evidence="3" id="KW-1185">Reference proteome</keyword>
<gene>
    <name evidence="2" type="ORF">OB2597_02977</name>
</gene>
<feature type="transmembrane region" description="Helical" evidence="1">
    <location>
        <begin position="97"/>
        <end position="115"/>
    </location>
</feature>
<protein>
    <recommendedName>
        <fullName evidence="4">DUF2568 domain-containing protein</fullName>
    </recommendedName>
</protein>
<dbReference type="Pfam" id="PF10823">
    <property type="entry name" value="DUF2568"/>
    <property type="match status" value="1"/>
</dbReference>
<organism evidence="2 3">
    <name type="scientific">Pseudooceanicola batsensis (strain ATCC BAA-863 / DSM 15984 / KCTC 12145 / HTCC2597)</name>
    <name type="common">Oceanicola batsensis</name>
    <dbReference type="NCBI Taxonomy" id="252305"/>
    <lineage>
        <taxon>Bacteria</taxon>
        <taxon>Pseudomonadati</taxon>
        <taxon>Pseudomonadota</taxon>
        <taxon>Alphaproteobacteria</taxon>
        <taxon>Rhodobacterales</taxon>
        <taxon>Paracoccaceae</taxon>
        <taxon>Pseudooceanicola</taxon>
    </lineage>
</organism>
<evidence type="ECO:0000313" key="2">
    <source>
        <dbReference type="EMBL" id="EAQ03549.1"/>
    </source>
</evidence>
<proteinExistence type="predicted"/>
<feature type="transmembrane region" description="Helical" evidence="1">
    <location>
        <begin position="72"/>
        <end position="91"/>
    </location>
</feature>
<dbReference type="Proteomes" id="UP000004318">
    <property type="component" value="Unassembled WGS sequence"/>
</dbReference>
<evidence type="ECO:0000313" key="3">
    <source>
        <dbReference type="Proteomes" id="UP000004318"/>
    </source>
</evidence>
<evidence type="ECO:0000256" key="1">
    <source>
        <dbReference type="SAM" id="Phobius"/>
    </source>
</evidence>
<dbReference type="AlphaFoldDB" id="A3TXI9"/>
<reference evidence="2 3" key="1">
    <citation type="journal article" date="2010" name="J. Bacteriol.">
        <title>Genome sequences of Oceanicola granulosus HTCC2516(T) and Oceanicola batsensis HTCC2597(TDelta).</title>
        <authorList>
            <person name="Thrash J.C."/>
            <person name="Cho J.C."/>
            <person name="Vergin K.L."/>
            <person name="Giovannoni S.J."/>
        </authorList>
    </citation>
    <scope>NUCLEOTIDE SEQUENCE [LARGE SCALE GENOMIC DNA]</scope>
    <source>
        <strain evidence="3">ATCC BAA-863 / DSM 15984 / KCTC 12145 / HTCC2597</strain>
    </source>
</reference>
<dbReference type="OrthoDB" id="4337111at2"/>